<dbReference type="Proteomes" id="UP001164539">
    <property type="component" value="Chromosome 3"/>
</dbReference>
<dbReference type="EMBL" id="CM051396">
    <property type="protein sequence ID" value="KAJ4723683.1"/>
    <property type="molecule type" value="Genomic_DNA"/>
</dbReference>
<sequence>MDGSIEELNIIKDIRKNIKVMKKGFINPKFKDLSGVKLSADPTNPLIFGEEDLGTASGIASEVTGTNPEINQQEGTSQVSMDFHTLVSEIHRISRLMGVLIEIAHVGDLKSRAARLGRHPTETELEFYLGAVGLTNQITVASKIRSIISALEKVCEKLQNDQTASTDNSRMIVEKIQVLNTKIDNLPAMLQSVVQSDGAQTREMLIEMKKINMGD</sequence>
<accession>A0ACC1YKX0</accession>
<organism evidence="1 2">
    <name type="scientific">Melia azedarach</name>
    <name type="common">Chinaberry tree</name>
    <dbReference type="NCBI Taxonomy" id="155640"/>
    <lineage>
        <taxon>Eukaryota</taxon>
        <taxon>Viridiplantae</taxon>
        <taxon>Streptophyta</taxon>
        <taxon>Embryophyta</taxon>
        <taxon>Tracheophyta</taxon>
        <taxon>Spermatophyta</taxon>
        <taxon>Magnoliopsida</taxon>
        <taxon>eudicotyledons</taxon>
        <taxon>Gunneridae</taxon>
        <taxon>Pentapetalae</taxon>
        <taxon>rosids</taxon>
        <taxon>malvids</taxon>
        <taxon>Sapindales</taxon>
        <taxon>Meliaceae</taxon>
        <taxon>Melia</taxon>
    </lineage>
</organism>
<proteinExistence type="predicted"/>
<evidence type="ECO:0000313" key="2">
    <source>
        <dbReference type="Proteomes" id="UP001164539"/>
    </source>
</evidence>
<protein>
    <submittedName>
        <fullName evidence="1">Uncharacterized protein</fullName>
    </submittedName>
</protein>
<reference evidence="1 2" key="1">
    <citation type="journal article" date="2023" name="Science">
        <title>Complex scaffold remodeling in plant triterpene biosynthesis.</title>
        <authorList>
            <person name="De La Pena R."/>
            <person name="Hodgson H."/>
            <person name="Liu J.C."/>
            <person name="Stephenson M.J."/>
            <person name="Martin A.C."/>
            <person name="Owen C."/>
            <person name="Harkess A."/>
            <person name="Leebens-Mack J."/>
            <person name="Jimenez L.E."/>
            <person name="Osbourn A."/>
            <person name="Sattely E.S."/>
        </authorList>
    </citation>
    <scope>NUCLEOTIDE SEQUENCE [LARGE SCALE GENOMIC DNA]</scope>
    <source>
        <strain evidence="2">cv. JPN11</strain>
        <tissue evidence="1">Leaf</tissue>
    </source>
</reference>
<keyword evidence="2" id="KW-1185">Reference proteome</keyword>
<comment type="caution">
    <text evidence="1">The sequence shown here is derived from an EMBL/GenBank/DDBJ whole genome shotgun (WGS) entry which is preliminary data.</text>
</comment>
<name>A0ACC1YKX0_MELAZ</name>
<evidence type="ECO:0000313" key="1">
    <source>
        <dbReference type="EMBL" id="KAJ4723683.1"/>
    </source>
</evidence>
<gene>
    <name evidence="1" type="ORF">OWV82_007021</name>
</gene>